<evidence type="ECO:0000313" key="4">
    <source>
        <dbReference type="EMBL" id="SEU32768.1"/>
    </source>
</evidence>
<feature type="compositionally biased region" description="Polar residues" evidence="1">
    <location>
        <begin position="64"/>
        <end position="79"/>
    </location>
</feature>
<dbReference type="EMBL" id="BJXR01000034">
    <property type="protein sequence ID" value="GEN09524.1"/>
    <property type="molecule type" value="Genomic_DNA"/>
</dbReference>
<dbReference type="Pfam" id="PF20002">
    <property type="entry name" value="fvmX3-analog"/>
    <property type="match status" value="1"/>
</dbReference>
<proteinExistence type="predicted"/>
<feature type="region of interest" description="Disordered" evidence="1">
    <location>
        <begin position="63"/>
        <end position="88"/>
    </location>
</feature>
<dbReference type="Proteomes" id="UP000183760">
    <property type="component" value="Unassembled WGS sequence"/>
</dbReference>
<name>A0A511T5R9_MYXFU</name>
<accession>A0A511T5R9</accession>
<dbReference type="Proteomes" id="UP000321514">
    <property type="component" value="Unassembled WGS sequence"/>
</dbReference>
<dbReference type="RefSeq" id="WP_074957490.1">
    <property type="nucleotide sequence ID" value="NZ_BJXR01000034.1"/>
</dbReference>
<comment type="caution">
    <text evidence="3">The sequence shown here is derived from an EMBL/GenBank/DDBJ whole genome shotgun (WGS) entry which is preliminary data.</text>
</comment>
<evidence type="ECO:0000256" key="1">
    <source>
        <dbReference type="SAM" id="MobiDB-lite"/>
    </source>
</evidence>
<dbReference type="OrthoDB" id="5383007at2"/>
<protein>
    <recommendedName>
        <fullName evidence="2">FtsH ternary system domain-containing protein</fullName>
    </recommendedName>
</protein>
<dbReference type="STRING" id="1334629.MFUL124B02_18220"/>
<reference evidence="4 5" key="1">
    <citation type="submission" date="2016-10" db="EMBL/GenBank/DDBJ databases">
        <authorList>
            <person name="Varghese N."/>
            <person name="Submissions S."/>
        </authorList>
    </citation>
    <scope>NUCLEOTIDE SEQUENCE [LARGE SCALE GENOMIC DNA]</scope>
    <source>
        <strain evidence="4 5">DSM 16525</strain>
    </source>
</reference>
<evidence type="ECO:0000313" key="3">
    <source>
        <dbReference type="EMBL" id="GEN09524.1"/>
    </source>
</evidence>
<dbReference type="InterPro" id="IPR045483">
    <property type="entry name" value="fvmX3-analog"/>
</dbReference>
<evidence type="ECO:0000313" key="5">
    <source>
        <dbReference type="Proteomes" id="UP000183760"/>
    </source>
</evidence>
<feature type="domain" description="FtsH ternary system" evidence="2">
    <location>
        <begin position="1"/>
        <end position="83"/>
    </location>
</feature>
<evidence type="ECO:0000259" key="2">
    <source>
        <dbReference type="Pfam" id="PF20002"/>
    </source>
</evidence>
<sequence length="88" mass="9512">MASLILRLLVNPQTGRKDVVIQYESDSDALPMEHEDEHRRLVDQLIAGGALKASELGQVIVQRDTPSGQASNPESTSDGNAEKVSQKA</sequence>
<evidence type="ECO:0000313" key="6">
    <source>
        <dbReference type="Proteomes" id="UP000321514"/>
    </source>
</evidence>
<dbReference type="AlphaFoldDB" id="A0A511T5R9"/>
<organism evidence="3 6">
    <name type="scientific">Myxococcus fulvus</name>
    <dbReference type="NCBI Taxonomy" id="33"/>
    <lineage>
        <taxon>Bacteria</taxon>
        <taxon>Pseudomonadati</taxon>
        <taxon>Myxococcota</taxon>
        <taxon>Myxococcia</taxon>
        <taxon>Myxococcales</taxon>
        <taxon>Cystobacterineae</taxon>
        <taxon>Myxococcaceae</taxon>
        <taxon>Myxococcus</taxon>
    </lineage>
</organism>
<gene>
    <name evidence="3" type="ORF">MFU01_45610</name>
    <name evidence="4" type="ORF">SAMN05443572_109178</name>
</gene>
<dbReference type="EMBL" id="FOIB01000009">
    <property type="protein sequence ID" value="SEU32768.1"/>
    <property type="molecule type" value="Genomic_DNA"/>
</dbReference>
<keyword evidence="5" id="KW-1185">Reference proteome</keyword>
<reference evidence="3 6" key="2">
    <citation type="submission" date="2019-07" db="EMBL/GenBank/DDBJ databases">
        <title>Whole genome shotgun sequence of Myxococcus fulvus NBRC 100333.</title>
        <authorList>
            <person name="Hosoyama A."/>
            <person name="Uohara A."/>
            <person name="Ohji S."/>
            <person name="Ichikawa N."/>
        </authorList>
    </citation>
    <scope>NUCLEOTIDE SEQUENCE [LARGE SCALE GENOMIC DNA]</scope>
    <source>
        <strain evidence="3 6">NBRC 100333</strain>
    </source>
</reference>